<dbReference type="SUPFAM" id="SSF53254">
    <property type="entry name" value="Phosphoglycerate mutase-like"/>
    <property type="match status" value="1"/>
</dbReference>
<dbReference type="Gene3D" id="3.40.50.1240">
    <property type="entry name" value="Phosphoglycerate mutase-like"/>
    <property type="match status" value="1"/>
</dbReference>
<dbReference type="SMART" id="SM00855">
    <property type="entry name" value="PGAM"/>
    <property type="match status" value="1"/>
</dbReference>
<dbReference type="GO" id="GO:0016791">
    <property type="term" value="F:phosphatase activity"/>
    <property type="evidence" value="ECO:0007669"/>
    <property type="project" value="TreeGrafter"/>
</dbReference>
<feature type="active site" description="Tele-phosphohistidine intermediate" evidence="1">
    <location>
        <position position="9"/>
    </location>
</feature>
<organism evidence="3 4">
    <name type="scientific">Saccharibacillus sacchari DSM 19268</name>
    <dbReference type="NCBI Taxonomy" id="915437"/>
    <lineage>
        <taxon>Bacteria</taxon>
        <taxon>Bacillati</taxon>
        <taxon>Bacillota</taxon>
        <taxon>Bacilli</taxon>
        <taxon>Bacillales</taxon>
        <taxon>Paenibacillaceae</taxon>
        <taxon>Saccharibacillus</taxon>
    </lineage>
</organism>
<feature type="active site" description="Proton donor/acceptor" evidence="1">
    <location>
        <position position="83"/>
    </location>
</feature>
<reference evidence="3 4" key="1">
    <citation type="submission" date="2013-07" db="EMBL/GenBank/DDBJ databases">
        <authorList>
            <consortium name="DOE Joint Genome Institute"/>
            <person name="Anderson I."/>
            <person name="Huntemann M."/>
            <person name="Han J."/>
            <person name="Chen A."/>
            <person name="Kyrpides N."/>
            <person name="Mavromatis K."/>
            <person name="Markowitz V."/>
            <person name="Palaniappan K."/>
            <person name="Ivanova N."/>
            <person name="Schaumberg A."/>
            <person name="Pati A."/>
            <person name="Liolios K."/>
            <person name="Nordberg H.P."/>
            <person name="Cantor M.N."/>
            <person name="Hua S.X."/>
            <person name="Woyke T."/>
        </authorList>
    </citation>
    <scope>NUCLEOTIDE SEQUENCE [LARGE SCALE GENOMIC DNA]</scope>
    <source>
        <strain evidence="3 4">DSM 19268</strain>
    </source>
</reference>
<dbReference type="InterPro" id="IPR029033">
    <property type="entry name" value="His_PPase_superfam"/>
</dbReference>
<protein>
    <submittedName>
        <fullName evidence="3">Fructose-2,6-bisphosphatase</fullName>
    </submittedName>
</protein>
<dbReference type="OrthoDB" id="9782128at2"/>
<evidence type="ECO:0000313" key="3">
    <source>
        <dbReference type="EMBL" id="EXG83294.1"/>
    </source>
</evidence>
<name>A0A010ZXD4_9BACL</name>
<dbReference type="RefSeq" id="WP_037282653.1">
    <property type="nucleotide sequence ID" value="NZ_KK073875.1"/>
</dbReference>
<dbReference type="InterPro" id="IPR050275">
    <property type="entry name" value="PGM_Phosphatase"/>
</dbReference>
<proteinExistence type="predicted"/>
<dbReference type="PANTHER" id="PTHR48100">
    <property type="entry name" value="BROAD-SPECIFICITY PHOSPHATASE YOR283W-RELATED"/>
    <property type="match status" value="1"/>
</dbReference>
<gene>
    <name evidence="3" type="ORF">SacsacDRAFT_0259</name>
</gene>
<feature type="binding site" evidence="2">
    <location>
        <position position="59"/>
    </location>
    <ligand>
        <name>substrate</name>
    </ligand>
</feature>
<comment type="caution">
    <text evidence="3">The sequence shown here is derived from an EMBL/GenBank/DDBJ whole genome shotgun (WGS) entry which is preliminary data.</text>
</comment>
<dbReference type="EMBL" id="JFBU01000001">
    <property type="protein sequence ID" value="EXG83294.1"/>
    <property type="molecule type" value="Genomic_DNA"/>
</dbReference>
<dbReference type="InterPro" id="IPR013078">
    <property type="entry name" value="His_Pase_superF_clade-1"/>
</dbReference>
<keyword evidence="4" id="KW-1185">Reference proteome</keyword>
<sequence length="204" mass="23110">MIELLVVRHGESQADLEDRHEGRADFELTPLGERQAGLAAAWIAKRYRPHEILASPLKRAARTAEAIAQECKLSVAYDEDLMEWNNGLLAGLKRDEARLRYPLPSTGRQPHDTFAEAESEIQFRARAEAFLSKLLFAQKNKSDLHRICIVSHGGMINMLFHSLTNLPFQSEISLATGDTGIHLWRIDGSRKRIVFMNAQEHLRS</sequence>
<dbReference type="PANTHER" id="PTHR48100:SF1">
    <property type="entry name" value="HISTIDINE PHOSPHATASE FAMILY PROTEIN-RELATED"/>
    <property type="match status" value="1"/>
</dbReference>
<evidence type="ECO:0000313" key="4">
    <source>
        <dbReference type="Proteomes" id="UP000053380"/>
    </source>
</evidence>
<evidence type="ECO:0000256" key="1">
    <source>
        <dbReference type="PIRSR" id="PIRSR613078-1"/>
    </source>
</evidence>
<dbReference type="Pfam" id="PF00300">
    <property type="entry name" value="His_Phos_1"/>
    <property type="match status" value="1"/>
</dbReference>
<dbReference type="Proteomes" id="UP000053380">
    <property type="component" value="Unassembled WGS sequence"/>
</dbReference>
<dbReference type="HOGENOM" id="CLU_033323_9_5_9"/>
<evidence type="ECO:0000256" key="2">
    <source>
        <dbReference type="PIRSR" id="PIRSR613078-2"/>
    </source>
</evidence>
<dbReference type="CDD" id="cd07067">
    <property type="entry name" value="HP_PGM_like"/>
    <property type="match status" value="1"/>
</dbReference>
<dbReference type="AlphaFoldDB" id="A0A010ZXD4"/>
<dbReference type="GO" id="GO:0005737">
    <property type="term" value="C:cytoplasm"/>
    <property type="evidence" value="ECO:0007669"/>
    <property type="project" value="TreeGrafter"/>
</dbReference>
<accession>A0A010ZXD4</accession>